<feature type="region of interest" description="Disordered" evidence="1">
    <location>
        <begin position="41"/>
        <end position="69"/>
    </location>
</feature>
<gene>
    <name evidence="2" type="ORF">M407DRAFT_95184</name>
</gene>
<dbReference type="EMBL" id="KN823050">
    <property type="protein sequence ID" value="KIO25001.1"/>
    <property type="molecule type" value="Genomic_DNA"/>
</dbReference>
<evidence type="ECO:0000256" key="1">
    <source>
        <dbReference type="SAM" id="MobiDB-lite"/>
    </source>
</evidence>
<reference evidence="3" key="2">
    <citation type="submission" date="2015-01" db="EMBL/GenBank/DDBJ databases">
        <title>Evolutionary Origins and Diversification of the Mycorrhizal Mutualists.</title>
        <authorList>
            <consortium name="DOE Joint Genome Institute"/>
            <consortium name="Mycorrhizal Genomics Consortium"/>
            <person name="Kohler A."/>
            <person name="Kuo A."/>
            <person name="Nagy L.G."/>
            <person name="Floudas D."/>
            <person name="Copeland A."/>
            <person name="Barry K.W."/>
            <person name="Cichocki N."/>
            <person name="Veneault-Fourrey C."/>
            <person name="LaButti K."/>
            <person name="Lindquist E.A."/>
            <person name="Lipzen A."/>
            <person name="Lundell T."/>
            <person name="Morin E."/>
            <person name="Murat C."/>
            <person name="Riley R."/>
            <person name="Ohm R."/>
            <person name="Sun H."/>
            <person name="Tunlid A."/>
            <person name="Henrissat B."/>
            <person name="Grigoriev I.V."/>
            <person name="Hibbett D.S."/>
            <person name="Martin F."/>
        </authorList>
    </citation>
    <scope>NUCLEOTIDE SEQUENCE [LARGE SCALE GENOMIC DNA]</scope>
    <source>
        <strain evidence="3">MUT 4182</strain>
    </source>
</reference>
<evidence type="ECO:0000313" key="3">
    <source>
        <dbReference type="Proteomes" id="UP000054248"/>
    </source>
</evidence>
<reference evidence="2 3" key="1">
    <citation type="submission" date="2014-04" db="EMBL/GenBank/DDBJ databases">
        <authorList>
            <consortium name="DOE Joint Genome Institute"/>
            <person name="Kuo A."/>
            <person name="Girlanda M."/>
            <person name="Perotto S."/>
            <person name="Kohler A."/>
            <person name="Nagy L.G."/>
            <person name="Floudas D."/>
            <person name="Copeland A."/>
            <person name="Barry K.W."/>
            <person name="Cichocki N."/>
            <person name="Veneault-Fourrey C."/>
            <person name="LaButti K."/>
            <person name="Lindquist E.A."/>
            <person name="Lipzen A."/>
            <person name="Lundell T."/>
            <person name="Morin E."/>
            <person name="Murat C."/>
            <person name="Sun H."/>
            <person name="Tunlid A."/>
            <person name="Henrissat B."/>
            <person name="Grigoriev I.V."/>
            <person name="Hibbett D.S."/>
            <person name="Martin F."/>
            <person name="Nordberg H.P."/>
            <person name="Cantor M.N."/>
            <person name="Hua S.X."/>
        </authorList>
    </citation>
    <scope>NUCLEOTIDE SEQUENCE [LARGE SCALE GENOMIC DNA]</scope>
    <source>
        <strain evidence="2 3">MUT 4182</strain>
    </source>
</reference>
<dbReference type="AlphaFoldDB" id="A0A0C3QFR7"/>
<name>A0A0C3QFR7_9AGAM</name>
<dbReference type="HOGENOM" id="CLU_2514278_0_0_1"/>
<accession>A0A0C3QFR7</accession>
<dbReference type="Proteomes" id="UP000054248">
    <property type="component" value="Unassembled WGS sequence"/>
</dbReference>
<sequence>MLDCSAFRPLRTFVQRSSSPHTAISPKLSNLIVPLHLRSPPARPQARNIVSHSSDIRDPKGNDHRHHRYHSSSFIVTGRYWSRCE</sequence>
<organism evidence="2 3">
    <name type="scientific">Tulasnella calospora MUT 4182</name>
    <dbReference type="NCBI Taxonomy" id="1051891"/>
    <lineage>
        <taxon>Eukaryota</taxon>
        <taxon>Fungi</taxon>
        <taxon>Dikarya</taxon>
        <taxon>Basidiomycota</taxon>
        <taxon>Agaricomycotina</taxon>
        <taxon>Agaricomycetes</taxon>
        <taxon>Cantharellales</taxon>
        <taxon>Tulasnellaceae</taxon>
        <taxon>Tulasnella</taxon>
    </lineage>
</organism>
<keyword evidence="3" id="KW-1185">Reference proteome</keyword>
<proteinExistence type="predicted"/>
<protein>
    <submittedName>
        <fullName evidence="2">Uncharacterized protein</fullName>
    </submittedName>
</protein>
<evidence type="ECO:0000313" key="2">
    <source>
        <dbReference type="EMBL" id="KIO25001.1"/>
    </source>
</evidence>